<dbReference type="CDD" id="cd00076">
    <property type="entry name" value="HFD_SF"/>
    <property type="match status" value="1"/>
</dbReference>
<sequence length="213" mass="23716">MATPQSLHHALLRPCVLHILRAAGFHSTRPSVLDAFTDIASRFMVAIAESAIAHASNNHNEPEIALEIALQDVRMAMESCGVLYPNKPLEEEGFEGEEDTRSVDDFLAWARGPNNKEIRRIAFESGDGSKDDYLTVLKKKHSTTDEDSRYNGTILGKPAEPRAIKIEGGEFTSIEEFSEKLRKESEIVSIMSSRRESSVLSSIGDDTMEEMEF</sequence>
<gene>
    <name evidence="6" type="ORF">BJ875DRAFT_168073</name>
</gene>
<evidence type="ECO:0000256" key="2">
    <source>
        <dbReference type="ARBA" id="ARBA00023015"/>
    </source>
</evidence>
<dbReference type="GO" id="GO:0046982">
    <property type="term" value="F:protein heterodimerization activity"/>
    <property type="evidence" value="ECO:0007669"/>
    <property type="project" value="InterPro"/>
</dbReference>
<keyword evidence="3" id="KW-0804">Transcription</keyword>
<keyword evidence="2" id="KW-0805">Transcription regulation</keyword>
<keyword evidence="7" id="KW-1185">Reference proteome</keyword>
<dbReference type="Pfam" id="PF07524">
    <property type="entry name" value="Bromo_TP"/>
    <property type="match status" value="1"/>
</dbReference>
<accession>A0A9P8C7X7</accession>
<evidence type="ECO:0000259" key="5">
    <source>
        <dbReference type="SMART" id="SM00576"/>
    </source>
</evidence>
<protein>
    <recommendedName>
        <fullName evidence="5">Bromodomain associated domain-containing protein</fullName>
    </recommendedName>
</protein>
<feature type="domain" description="Bromodomain associated" evidence="5">
    <location>
        <begin position="5"/>
        <end position="86"/>
    </location>
</feature>
<proteinExistence type="predicted"/>
<evidence type="ECO:0000313" key="7">
    <source>
        <dbReference type="Proteomes" id="UP000824998"/>
    </source>
</evidence>
<comment type="caution">
    <text evidence="6">The sequence shown here is derived from an EMBL/GenBank/DDBJ whole genome shotgun (WGS) entry which is preliminary data.</text>
</comment>
<dbReference type="OrthoDB" id="5402929at2759"/>
<dbReference type="Gene3D" id="1.10.20.10">
    <property type="entry name" value="Histone, subunit A"/>
    <property type="match status" value="1"/>
</dbReference>
<comment type="subcellular location">
    <subcellularLocation>
        <location evidence="1">Nucleus</location>
    </subcellularLocation>
</comment>
<dbReference type="AlphaFoldDB" id="A0A9P8C7X7"/>
<dbReference type="InterPro" id="IPR006565">
    <property type="entry name" value="BTP"/>
</dbReference>
<dbReference type="InterPro" id="IPR009072">
    <property type="entry name" value="Histone-fold"/>
</dbReference>
<evidence type="ECO:0000256" key="4">
    <source>
        <dbReference type="ARBA" id="ARBA00023242"/>
    </source>
</evidence>
<evidence type="ECO:0000313" key="6">
    <source>
        <dbReference type="EMBL" id="KAG9237253.1"/>
    </source>
</evidence>
<evidence type="ECO:0000256" key="3">
    <source>
        <dbReference type="ARBA" id="ARBA00023163"/>
    </source>
</evidence>
<evidence type="ECO:0000256" key="1">
    <source>
        <dbReference type="ARBA" id="ARBA00004123"/>
    </source>
</evidence>
<dbReference type="EMBL" id="MU251390">
    <property type="protein sequence ID" value="KAG9237253.1"/>
    <property type="molecule type" value="Genomic_DNA"/>
</dbReference>
<reference evidence="6" key="1">
    <citation type="journal article" date="2021" name="IMA Fungus">
        <title>Genomic characterization of three marine fungi, including Emericellopsis atlantica sp. nov. with signatures of a generalist lifestyle and marine biomass degradation.</title>
        <authorList>
            <person name="Hagestad O.C."/>
            <person name="Hou L."/>
            <person name="Andersen J.H."/>
            <person name="Hansen E.H."/>
            <person name="Altermark B."/>
            <person name="Li C."/>
            <person name="Kuhnert E."/>
            <person name="Cox R.J."/>
            <person name="Crous P.W."/>
            <person name="Spatafora J.W."/>
            <person name="Lail K."/>
            <person name="Amirebrahimi M."/>
            <person name="Lipzen A."/>
            <person name="Pangilinan J."/>
            <person name="Andreopoulos W."/>
            <person name="Hayes R.D."/>
            <person name="Ng V."/>
            <person name="Grigoriev I.V."/>
            <person name="Jackson S.A."/>
            <person name="Sutton T.D.S."/>
            <person name="Dobson A.D.W."/>
            <person name="Rama T."/>
        </authorList>
    </citation>
    <scope>NUCLEOTIDE SEQUENCE</scope>
    <source>
        <strain evidence="6">TRa018bII</strain>
    </source>
</reference>
<name>A0A9P8C7X7_9HELO</name>
<dbReference type="GO" id="GO:0005634">
    <property type="term" value="C:nucleus"/>
    <property type="evidence" value="ECO:0007669"/>
    <property type="project" value="UniProtKB-SubCell"/>
</dbReference>
<keyword evidence="4" id="KW-0539">Nucleus</keyword>
<dbReference type="Proteomes" id="UP000824998">
    <property type="component" value="Unassembled WGS sequence"/>
</dbReference>
<organism evidence="6 7">
    <name type="scientific">Amylocarpus encephaloides</name>
    <dbReference type="NCBI Taxonomy" id="45428"/>
    <lineage>
        <taxon>Eukaryota</taxon>
        <taxon>Fungi</taxon>
        <taxon>Dikarya</taxon>
        <taxon>Ascomycota</taxon>
        <taxon>Pezizomycotina</taxon>
        <taxon>Leotiomycetes</taxon>
        <taxon>Helotiales</taxon>
        <taxon>Helotiales incertae sedis</taxon>
        <taxon>Amylocarpus</taxon>
    </lineage>
</organism>
<dbReference type="SMART" id="SM00576">
    <property type="entry name" value="BTP"/>
    <property type="match status" value="1"/>
</dbReference>